<evidence type="ECO:0000259" key="1">
    <source>
        <dbReference type="PROSITE" id="PS51154"/>
    </source>
</evidence>
<dbReference type="EMBL" id="DXGE01000019">
    <property type="protein sequence ID" value="HIW85728.1"/>
    <property type="molecule type" value="Genomic_DNA"/>
</dbReference>
<sequence>MPLQFVRNDITKMQCDAIVNAANSTLLGGGGVDGAIHRAAGPALLEACKKLGGCDTGSAKITKGYALGCKYIIHTVGPVWHGGGHGEEALLRSCYLNSLALAEQYGCSSVAFPLLSCGVYGYPLREGVNVAVKAISDFLKNSDMQVYLVFFGRSALHEGSRLIRGIEEYIDDHYVSLHTDPDYEQMRRSQCSQILRESTYIPAPGVAGRTENVGMFPAECEAAEDDFEEELSPCVPDASSVGDFLDSVKDESFSEMLLRKIDEKGMTDSECYHKANIDRKLFSKIRSNPNYKPSKPTVLAFCVALELELNEAEEMLMKAGFALSHSSVFDIIIEYCIINKIYNIYEINEVLFDYDQSLLGSAG</sequence>
<reference evidence="2" key="2">
    <citation type="submission" date="2021-04" db="EMBL/GenBank/DDBJ databases">
        <authorList>
            <person name="Gilroy R."/>
        </authorList>
    </citation>
    <scope>NUCLEOTIDE SEQUENCE</scope>
    <source>
        <strain evidence="2">421</strain>
    </source>
</reference>
<dbReference type="InterPro" id="IPR002589">
    <property type="entry name" value="Macro_dom"/>
</dbReference>
<dbReference type="CDD" id="cd02908">
    <property type="entry name" value="Macro_OAADPr_deacetylase"/>
    <property type="match status" value="1"/>
</dbReference>
<dbReference type="SMART" id="SM00506">
    <property type="entry name" value="A1pp"/>
    <property type="match status" value="1"/>
</dbReference>
<proteinExistence type="predicted"/>
<evidence type="ECO:0000313" key="3">
    <source>
        <dbReference type="Proteomes" id="UP000824205"/>
    </source>
</evidence>
<comment type="caution">
    <text evidence="2">The sequence shown here is derived from an EMBL/GenBank/DDBJ whole genome shotgun (WGS) entry which is preliminary data.</text>
</comment>
<evidence type="ECO:0000313" key="2">
    <source>
        <dbReference type="EMBL" id="HIW85728.1"/>
    </source>
</evidence>
<feature type="domain" description="Macro" evidence="1">
    <location>
        <begin position="1"/>
        <end position="155"/>
    </location>
</feature>
<accession>A0A9D1RCT1</accession>
<gene>
    <name evidence="2" type="ORF">IAA48_04460</name>
</gene>
<reference evidence="2" key="1">
    <citation type="journal article" date="2021" name="PeerJ">
        <title>Extensive microbial diversity within the chicken gut microbiome revealed by metagenomics and culture.</title>
        <authorList>
            <person name="Gilroy R."/>
            <person name="Ravi A."/>
            <person name="Getino M."/>
            <person name="Pursley I."/>
            <person name="Horton D.L."/>
            <person name="Alikhan N.F."/>
            <person name="Baker D."/>
            <person name="Gharbi K."/>
            <person name="Hall N."/>
            <person name="Watson M."/>
            <person name="Adriaenssens E.M."/>
            <person name="Foster-Nyarko E."/>
            <person name="Jarju S."/>
            <person name="Secka A."/>
            <person name="Antonio M."/>
            <person name="Oren A."/>
            <person name="Chaudhuri R.R."/>
            <person name="La Ragione R."/>
            <person name="Hildebrand F."/>
            <person name="Pallen M.J."/>
        </authorList>
    </citation>
    <scope>NUCLEOTIDE SEQUENCE</scope>
    <source>
        <strain evidence="2">421</strain>
    </source>
</reference>
<dbReference type="NCBIfam" id="NF001664">
    <property type="entry name" value="PRK00431.1-6"/>
    <property type="match status" value="1"/>
</dbReference>
<dbReference type="InterPro" id="IPR043472">
    <property type="entry name" value="Macro_dom-like"/>
</dbReference>
<dbReference type="AlphaFoldDB" id="A0A9D1RCT1"/>
<dbReference type="Gene3D" id="3.40.220.10">
    <property type="entry name" value="Leucine Aminopeptidase, subunit E, domain 1"/>
    <property type="match status" value="1"/>
</dbReference>
<dbReference type="PANTHER" id="PTHR11106">
    <property type="entry name" value="GANGLIOSIDE INDUCED DIFFERENTIATION ASSOCIATED PROTEIN 2-RELATED"/>
    <property type="match status" value="1"/>
</dbReference>
<dbReference type="SUPFAM" id="SSF52949">
    <property type="entry name" value="Macro domain-like"/>
    <property type="match status" value="1"/>
</dbReference>
<dbReference type="Proteomes" id="UP000824205">
    <property type="component" value="Unassembled WGS sequence"/>
</dbReference>
<dbReference type="PANTHER" id="PTHR11106:SF27">
    <property type="entry name" value="MACRO DOMAIN-CONTAINING PROTEIN"/>
    <property type="match status" value="1"/>
</dbReference>
<name>A0A9D1RCT1_9FIRM</name>
<dbReference type="PROSITE" id="PS51154">
    <property type="entry name" value="MACRO"/>
    <property type="match status" value="1"/>
</dbReference>
<protein>
    <submittedName>
        <fullName evidence="2">O-acetyl-ADP-ribose deacetylase</fullName>
    </submittedName>
</protein>
<organism evidence="2 3">
    <name type="scientific">Candidatus Eubacterium faecipullorum</name>
    <dbReference type="NCBI Taxonomy" id="2838571"/>
    <lineage>
        <taxon>Bacteria</taxon>
        <taxon>Bacillati</taxon>
        <taxon>Bacillota</taxon>
        <taxon>Clostridia</taxon>
        <taxon>Eubacteriales</taxon>
        <taxon>Eubacteriaceae</taxon>
        <taxon>Eubacterium</taxon>
    </lineage>
</organism>
<dbReference type="Pfam" id="PF01661">
    <property type="entry name" value="Macro"/>
    <property type="match status" value="1"/>
</dbReference>